<dbReference type="PROSITE" id="PS00606">
    <property type="entry name" value="KS3_1"/>
    <property type="match status" value="1"/>
</dbReference>
<evidence type="ECO:0000313" key="9">
    <source>
        <dbReference type="EMBL" id="GDY69106.1"/>
    </source>
</evidence>
<dbReference type="Gene3D" id="3.40.366.10">
    <property type="entry name" value="Malonyl-Coenzyme A Acyl Carrier Protein, domain 2"/>
    <property type="match status" value="1"/>
</dbReference>
<dbReference type="InterPro" id="IPR001227">
    <property type="entry name" value="Ac_transferase_dom_sf"/>
</dbReference>
<dbReference type="GO" id="GO:0004315">
    <property type="term" value="F:3-oxoacyl-[acyl-carrier-protein] synthase activity"/>
    <property type="evidence" value="ECO:0007669"/>
    <property type="project" value="InterPro"/>
</dbReference>
<evidence type="ECO:0000259" key="7">
    <source>
        <dbReference type="PROSITE" id="PS50075"/>
    </source>
</evidence>
<keyword evidence="4" id="KW-0045">Antibiotic biosynthesis</keyword>
<dbReference type="GO" id="GO:0006633">
    <property type="term" value="P:fatty acid biosynthetic process"/>
    <property type="evidence" value="ECO:0007669"/>
    <property type="project" value="InterPro"/>
</dbReference>
<dbReference type="InterPro" id="IPR009081">
    <property type="entry name" value="PP-bd_ACP"/>
</dbReference>
<accession>A0A4D4MB45</accession>
<dbReference type="Gene3D" id="3.40.47.10">
    <property type="match status" value="1"/>
</dbReference>
<feature type="domain" description="Ketosynthase family 3 (KS3)" evidence="8">
    <location>
        <begin position="461"/>
        <end position="892"/>
    </location>
</feature>
<dbReference type="InterPro" id="IPR016039">
    <property type="entry name" value="Thiolase-like"/>
</dbReference>
<keyword evidence="3" id="KW-0808">Transferase</keyword>
<dbReference type="SUPFAM" id="SSF47336">
    <property type="entry name" value="ACP-like"/>
    <property type="match status" value="1"/>
</dbReference>
<dbReference type="InterPro" id="IPR036736">
    <property type="entry name" value="ACP-like_sf"/>
</dbReference>
<dbReference type="InterPro" id="IPR050091">
    <property type="entry name" value="PKS_NRPS_Biosynth_Enz"/>
</dbReference>
<dbReference type="AlphaFoldDB" id="A0A4D4MB45"/>
<dbReference type="Gene3D" id="1.10.1200.10">
    <property type="entry name" value="ACP-like"/>
    <property type="match status" value="1"/>
</dbReference>
<dbReference type="InterPro" id="IPR006162">
    <property type="entry name" value="Ppantetheine_attach_site"/>
</dbReference>
<dbReference type="InterPro" id="IPR018201">
    <property type="entry name" value="Ketoacyl_synth_AS"/>
</dbReference>
<dbReference type="SMART" id="SM00827">
    <property type="entry name" value="PKS_AT"/>
    <property type="match status" value="1"/>
</dbReference>
<dbReference type="InterPro" id="IPR014030">
    <property type="entry name" value="Ketoacyl_synth_N"/>
</dbReference>
<dbReference type="FunFam" id="3.40.47.10:FF:000019">
    <property type="entry name" value="Polyketide synthase type I"/>
    <property type="match status" value="1"/>
</dbReference>
<dbReference type="PROSITE" id="PS52004">
    <property type="entry name" value="KS3_2"/>
    <property type="match status" value="1"/>
</dbReference>
<dbReference type="InterPro" id="IPR014031">
    <property type="entry name" value="Ketoacyl_synth_C"/>
</dbReference>
<dbReference type="GO" id="GO:0031177">
    <property type="term" value="F:phosphopantetheine binding"/>
    <property type="evidence" value="ECO:0007669"/>
    <property type="project" value="InterPro"/>
</dbReference>
<dbReference type="EMBL" id="BJHX01000002">
    <property type="protein sequence ID" value="GDY69106.1"/>
    <property type="molecule type" value="Genomic_DNA"/>
</dbReference>
<dbReference type="GO" id="GO:0033068">
    <property type="term" value="P:macrolide biosynthetic process"/>
    <property type="evidence" value="ECO:0007669"/>
    <property type="project" value="UniProtKB-ARBA"/>
</dbReference>
<evidence type="ECO:0000256" key="1">
    <source>
        <dbReference type="ARBA" id="ARBA00022450"/>
    </source>
</evidence>
<evidence type="ECO:0000256" key="3">
    <source>
        <dbReference type="ARBA" id="ARBA00022679"/>
    </source>
</evidence>
<evidence type="ECO:0000256" key="6">
    <source>
        <dbReference type="ARBA" id="ARBA00023315"/>
    </source>
</evidence>
<dbReference type="InterPro" id="IPR016035">
    <property type="entry name" value="Acyl_Trfase/lysoPLipase"/>
</dbReference>
<evidence type="ECO:0000256" key="2">
    <source>
        <dbReference type="ARBA" id="ARBA00022553"/>
    </source>
</evidence>
<name>A0A4D4MB45_STRAX</name>
<evidence type="ECO:0000259" key="8">
    <source>
        <dbReference type="PROSITE" id="PS52004"/>
    </source>
</evidence>
<dbReference type="Pfam" id="PF16197">
    <property type="entry name" value="KAsynt_C_assoc"/>
    <property type="match status" value="1"/>
</dbReference>
<dbReference type="Pfam" id="PF02801">
    <property type="entry name" value="Ketoacyl-synt_C"/>
    <property type="match status" value="1"/>
</dbReference>
<evidence type="ECO:0000256" key="4">
    <source>
        <dbReference type="ARBA" id="ARBA00023194"/>
    </source>
</evidence>
<dbReference type="InterPro" id="IPR020841">
    <property type="entry name" value="PKS_Beta-ketoAc_synthase_dom"/>
</dbReference>
<dbReference type="CDD" id="cd00833">
    <property type="entry name" value="PKS"/>
    <property type="match status" value="1"/>
</dbReference>
<dbReference type="Pfam" id="PF00550">
    <property type="entry name" value="PP-binding"/>
    <property type="match status" value="1"/>
</dbReference>
<comment type="caution">
    <text evidence="9">The sequence shown here is derived from an EMBL/GenBank/DDBJ whole genome shotgun (WGS) entry which is preliminary data.</text>
</comment>
<keyword evidence="5" id="KW-0511">Multifunctional enzyme</keyword>
<organism evidence="9 10">
    <name type="scientific">Streptomyces avermitilis</name>
    <dbReference type="NCBI Taxonomy" id="33903"/>
    <lineage>
        <taxon>Bacteria</taxon>
        <taxon>Bacillati</taxon>
        <taxon>Actinomycetota</taxon>
        <taxon>Actinomycetes</taxon>
        <taxon>Kitasatosporales</taxon>
        <taxon>Streptomycetaceae</taxon>
        <taxon>Streptomyces</taxon>
    </lineage>
</organism>
<evidence type="ECO:0000256" key="5">
    <source>
        <dbReference type="ARBA" id="ARBA00023268"/>
    </source>
</evidence>
<dbReference type="SMART" id="SM01294">
    <property type="entry name" value="PKS_PP_betabranch"/>
    <property type="match status" value="1"/>
</dbReference>
<evidence type="ECO:0000313" key="10">
    <source>
        <dbReference type="Proteomes" id="UP000302139"/>
    </source>
</evidence>
<dbReference type="PANTHER" id="PTHR43775">
    <property type="entry name" value="FATTY ACID SYNTHASE"/>
    <property type="match status" value="1"/>
</dbReference>
<dbReference type="PROSITE" id="PS00012">
    <property type="entry name" value="PHOSPHOPANTETHEINE"/>
    <property type="match status" value="1"/>
</dbReference>
<proteinExistence type="predicted"/>
<gene>
    <name evidence="9" type="ORF">SAV14893_084990</name>
</gene>
<dbReference type="FunFam" id="3.40.366.10:FF:000002">
    <property type="entry name" value="Probable polyketide synthase 2"/>
    <property type="match status" value="1"/>
</dbReference>
<keyword evidence="6" id="KW-0012">Acyltransferase</keyword>
<dbReference type="SUPFAM" id="SSF53901">
    <property type="entry name" value="Thiolase-like"/>
    <property type="match status" value="1"/>
</dbReference>
<feature type="domain" description="Carrier" evidence="7">
    <location>
        <begin position="354"/>
        <end position="436"/>
    </location>
</feature>
<dbReference type="InterPro" id="IPR014043">
    <property type="entry name" value="Acyl_transferase_dom"/>
</dbReference>
<dbReference type="Gene3D" id="3.30.70.250">
    <property type="entry name" value="Malonyl-CoA ACP transacylase, ACP-binding"/>
    <property type="match status" value="1"/>
</dbReference>
<dbReference type="PROSITE" id="PS50075">
    <property type="entry name" value="CARRIER"/>
    <property type="match status" value="1"/>
</dbReference>
<dbReference type="Proteomes" id="UP000302139">
    <property type="component" value="Unassembled WGS sequence"/>
</dbReference>
<dbReference type="Pfam" id="PF00109">
    <property type="entry name" value="ketoacyl-synt"/>
    <property type="match status" value="1"/>
</dbReference>
<dbReference type="SUPFAM" id="SSF52151">
    <property type="entry name" value="FabD/lysophospholipase-like"/>
    <property type="match status" value="1"/>
</dbReference>
<dbReference type="InterPro" id="IPR020806">
    <property type="entry name" value="PKS_PP-bd"/>
</dbReference>
<dbReference type="InterPro" id="IPR016036">
    <property type="entry name" value="Malonyl_transacylase_ACP-bd"/>
</dbReference>
<keyword evidence="2" id="KW-0597">Phosphoprotein</keyword>
<dbReference type="SMART" id="SM00825">
    <property type="entry name" value="PKS_KS"/>
    <property type="match status" value="1"/>
</dbReference>
<dbReference type="PANTHER" id="PTHR43775:SF51">
    <property type="entry name" value="INACTIVE PHENOLPHTHIOCEROL SYNTHESIS POLYKETIDE SYNTHASE TYPE I PKS1-RELATED"/>
    <property type="match status" value="1"/>
</dbReference>
<sequence>MADEADGGVVFVFPGQGPQWPGMGRELLDASDVFRESVRACEAAFAPYVDWSVEQVLRDSPDAPGLDRVDVVQPTLFAVMISLAALWRSQGVEPCAVLGHSLGEIAAAHVSGGLSLADAARVVTLWSQAQTTLAGTGALVSVAATPDELLPRIAPWTEDNPARLAVAAVNGPRSTVVSGAREAVADLVADLTAAQVRTRMIPVDVPAHSPLMYAIEERVVSGLLPITPRPSRIPFHSSVTGGRLDTRELDAAYWYRNMSSTVRFEPAARLLLQQGPKTFVEMSPHPVLTMGLQELAADLGDTTGTADTVIMGTLRRGQGTLDHFLTSLAQLRGHGETSATTVLSARLTALSPTQQQSLLLDLVRAHTMAVLNDDGNERTASDAGPSASFAHLGFDSVMGVELRNRLSKATGLRLPVTLIFDHTTPAAVAARLRTAALGHLDEDTAPVPDSPSGHGGTAAADDPIAIIGMACRFPGGVRSPKDLWELAASGGDAIGPFPTDRGWPTEQRHAQDPTQPGTFYPQGGGFLHDAAHFDAGFFGISPREALAMDPQQRLLLETSWEAFERAGIDPLSVRGSRTGVFAGALSFDYGPRMDTASSEGAADVEGHILTGTTGSVLSGRIAYSFGLEGPAITVDTGCSASLVTLHLACQSLRSGECTLALAGGVSVMSTLGMFIEFSRQRGLSVDGRCKAYSAAADGTGWGEGVGMLLVERLSDAVRLGHRVLAVVRGSAVNQDGASNGLTAPNGPAQERVIRQALANAGLSVADVDVVEGHGTGTTLGDPIEAQALLATYGQRAGDRPLWLGSLKSNIGHTMAAAGVGGVIKMVMALREGVLPRTLHVDEPSPQVDWSAGAVRLLTEAVPWPGDAAGRLRRAGVSSFGIGGTNAHVILEEAPAAGAVLPGVGCWRVLRVLPFRWLSRWPLQWLCLRRWLSRCRCRCRCRFLCRCRLGLRLGCGRRRRRCVSTWQSGRTFRLPMWVRVWPVGGLCWSIVRSSWPRTVRSWCKGWGRWRRVSRIGG</sequence>
<dbReference type="GO" id="GO:0004312">
    <property type="term" value="F:fatty acid synthase activity"/>
    <property type="evidence" value="ECO:0007669"/>
    <property type="project" value="TreeGrafter"/>
</dbReference>
<keyword evidence="1" id="KW-0596">Phosphopantetheine</keyword>
<dbReference type="InterPro" id="IPR032821">
    <property type="entry name" value="PKS_assoc"/>
</dbReference>
<dbReference type="Pfam" id="PF00698">
    <property type="entry name" value="Acyl_transf_1"/>
    <property type="match status" value="1"/>
</dbReference>
<protein>
    <submittedName>
        <fullName evidence="9">Uncharacterized protein</fullName>
    </submittedName>
</protein>
<dbReference type="SUPFAM" id="SSF55048">
    <property type="entry name" value="Probable ACP-binding domain of malonyl-CoA ACP transacylase"/>
    <property type="match status" value="1"/>
</dbReference>
<dbReference type="SMART" id="SM00823">
    <property type="entry name" value="PKS_PP"/>
    <property type="match status" value="1"/>
</dbReference>
<reference evidence="9 10" key="1">
    <citation type="submission" date="2019-04" db="EMBL/GenBank/DDBJ databases">
        <title>Draft genome sequences of Streptomyces avermitilis NBRC 14893.</title>
        <authorList>
            <person name="Komaki H."/>
            <person name="Tamura T."/>
            <person name="Hosoyama A."/>
        </authorList>
    </citation>
    <scope>NUCLEOTIDE SEQUENCE [LARGE SCALE GENOMIC DNA]</scope>
    <source>
        <strain evidence="9 10">NBRC 14893</strain>
    </source>
</reference>